<dbReference type="Proteomes" id="UP000792063">
    <property type="component" value="Unassembled WGS sequence"/>
</dbReference>
<dbReference type="Proteomes" id="UP000285624">
    <property type="component" value="Unassembled WGS sequence"/>
</dbReference>
<accession>A0A3R7MTX1</accession>
<evidence type="ECO:0000313" key="2">
    <source>
        <dbReference type="EMBL" id="KAG2519635.1"/>
    </source>
</evidence>
<protein>
    <submittedName>
        <fullName evidence="3">Uncharacterized protein</fullName>
    </submittedName>
</protein>
<dbReference type="Proteomes" id="UP000785171">
    <property type="component" value="Unassembled WGS sequence"/>
</dbReference>
<keyword evidence="5" id="KW-1185">Reference proteome</keyword>
<dbReference type="PANTHER" id="PTHR19288">
    <property type="entry name" value="4-NITROPHENYLPHOSPHATASE-RELATED"/>
    <property type="match status" value="1"/>
</dbReference>
<sequence>MTKIIKGLSEIIANYDVVVIDQYGVLHNGTLPYVGAVECFNRMIEEGKTVVLLSNTAHRSCGLPVKLGPMGFSTQFQGVTGGEVAYEYLRDRPETFARCSLITLDLDGKVTKRASNPESIFHGLDVEIVGIDKAQFLMVEGTQQVCYSNRVADVLPTDYRNTGEVNDAIKEFLRGGLDRKLPLLCPNPDVLAVVANDRFVHMGGGIAKLYEEMGGDVIYFGKPMKEHFEICLRLANMTDKSRVIHIGDSLHHDIQGAKNTGIDSIFIAAGVHAKELDVNAWGITDEELRVKPDLLENLLKETQLDPTYTMTRYSW</sequence>
<dbReference type="STRING" id="325452.A0A3R7MTX1"/>
<dbReference type="NCBIfam" id="TIGR01459">
    <property type="entry name" value="HAD-SF-IIA-hyp4"/>
    <property type="match status" value="1"/>
</dbReference>
<evidence type="ECO:0000313" key="1">
    <source>
        <dbReference type="EMBL" id="KAG2515922.1"/>
    </source>
</evidence>
<dbReference type="SUPFAM" id="SSF56784">
    <property type="entry name" value="HAD-like"/>
    <property type="match status" value="1"/>
</dbReference>
<dbReference type="AlphaFoldDB" id="A0A3R7MTX1"/>
<gene>
    <name evidence="3" type="ORF">BBI17_007908</name>
    <name evidence="4" type="ORF">BBO99_00007945</name>
    <name evidence="1" type="ORF">JM16_007672</name>
    <name evidence="2" type="ORF">JM18_006762</name>
</gene>
<evidence type="ECO:0000313" key="6">
    <source>
        <dbReference type="Proteomes" id="UP000285883"/>
    </source>
</evidence>
<dbReference type="PANTHER" id="PTHR19288:SF90">
    <property type="entry name" value="OS08G0542600 PROTEIN"/>
    <property type="match status" value="1"/>
</dbReference>
<proteinExistence type="predicted"/>
<dbReference type="EMBL" id="JPWV03000342">
    <property type="protein sequence ID" value="KAG2515922.1"/>
    <property type="molecule type" value="Genomic_DNA"/>
</dbReference>
<dbReference type="Pfam" id="PF13242">
    <property type="entry name" value="Hydrolase_like"/>
    <property type="match status" value="1"/>
</dbReference>
<evidence type="ECO:0000313" key="4">
    <source>
        <dbReference type="EMBL" id="RLN75923.1"/>
    </source>
</evidence>
<name>A0A3R7MTX1_9STRA</name>
<dbReference type="Proteomes" id="UP000285883">
    <property type="component" value="Unassembled WGS sequence"/>
</dbReference>
<evidence type="ECO:0000313" key="5">
    <source>
        <dbReference type="Proteomes" id="UP000285624"/>
    </source>
</evidence>
<evidence type="ECO:0000313" key="3">
    <source>
        <dbReference type="EMBL" id="RLN37406.1"/>
    </source>
</evidence>
<dbReference type="InterPro" id="IPR036412">
    <property type="entry name" value="HAD-like_sf"/>
</dbReference>
<reference evidence="1" key="1">
    <citation type="journal article" date="2015" name="Genom Data">
        <title>Genome sequences of six Phytophthora species associated with forests in New Zealand.</title>
        <authorList>
            <person name="Studholme D.J."/>
            <person name="McDougal R.L."/>
            <person name="Sambles C."/>
            <person name="Hansen E."/>
            <person name="Hardy G."/>
            <person name="Grant M."/>
            <person name="Ganley R.J."/>
            <person name="Williams N.M."/>
        </authorList>
    </citation>
    <scope>NUCLEOTIDE SEQUENCE</scope>
    <source>
        <strain evidence="1">NZFS 2646</strain>
        <strain evidence="2">NZFS 3630</strain>
    </source>
</reference>
<dbReference type="GO" id="GO:0016791">
    <property type="term" value="F:phosphatase activity"/>
    <property type="evidence" value="ECO:0007669"/>
    <property type="project" value="TreeGrafter"/>
</dbReference>
<comment type="caution">
    <text evidence="3">The sequence shown here is derived from an EMBL/GenBank/DDBJ whole genome shotgun (WGS) entry which is preliminary data.</text>
</comment>
<dbReference type="Pfam" id="PF13344">
    <property type="entry name" value="Hydrolase_6"/>
    <property type="match status" value="1"/>
</dbReference>
<reference evidence="1" key="3">
    <citation type="submission" date="2020-06" db="EMBL/GenBank/DDBJ databases">
        <authorList>
            <person name="Studholme D.J."/>
        </authorList>
    </citation>
    <scope>NUCLEOTIDE SEQUENCE</scope>
    <source>
        <strain evidence="1">NZFS 2646</strain>
        <strain evidence="2">NZFS 3630</strain>
    </source>
</reference>
<dbReference type="InterPro" id="IPR006357">
    <property type="entry name" value="HAD-SF_hydro_IIA"/>
</dbReference>
<organism evidence="3 6">
    <name type="scientific">Phytophthora kernoviae</name>
    <dbReference type="NCBI Taxonomy" id="325452"/>
    <lineage>
        <taxon>Eukaryota</taxon>
        <taxon>Sar</taxon>
        <taxon>Stramenopiles</taxon>
        <taxon>Oomycota</taxon>
        <taxon>Peronosporomycetes</taxon>
        <taxon>Peronosporales</taxon>
        <taxon>Peronosporaceae</taxon>
        <taxon>Phytophthora</taxon>
    </lineage>
</organism>
<dbReference type="GO" id="GO:0009507">
    <property type="term" value="C:chloroplast"/>
    <property type="evidence" value="ECO:0007669"/>
    <property type="project" value="TreeGrafter"/>
</dbReference>
<dbReference type="EMBL" id="MAYM02000585">
    <property type="protein sequence ID" value="RLN37406.1"/>
    <property type="molecule type" value="Genomic_DNA"/>
</dbReference>
<dbReference type="EMBL" id="JPWU03000335">
    <property type="protein sequence ID" value="KAG2519635.1"/>
    <property type="molecule type" value="Genomic_DNA"/>
</dbReference>
<reference evidence="5 6" key="2">
    <citation type="submission" date="2018-07" db="EMBL/GenBank/DDBJ databases">
        <title>Genome sequencing of oomycete isolates from Chile give support for New Zealand origin for Phytophthora kernoviae and make available the first Nothophytophthora sp. genome.</title>
        <authorList>
            <person name="Studholme D.J."/>
            <person name="Sanfuentes E."/>
            <person name="Panda P."/>
            <person name="Hill R."/>
            <person name="Sambles C."/>
            <person name="Grant M."/>
            <person name="Williams N.M."/>
            <person name="Mcdougal R.L."/>
        </authorList>
    </citation>
    <scope>NUCLEOTIDE SEQUENCE [LARGE SCALE GENOMIC DNA]</scope>
    <source>
        <strain evidence="3">Chile2</strain>
        <strain evidence="4">Chile4</strain>
    </source>
</reference>
<dbReference type="InterPro" id="IPR023214">
    <property type="entry name" value="HAD_sf"/>
</dbReference>
<dbReference type="Gene3D" id="3.40.50.1000">
    <property type="entry name" value="HAD superfamily/HAD-like"/>
    <property type="match status" value="2"/>
</dbReference>
<dbReference type="EMBL" id="MBDN02000363">
    <property type="protein sequence ID" value="RLN75923.1"/>
    <property type="molecule type" value="Genomic_DNA"/>
</dbReference>
<dbReference type="InterPro" id="IPR006356">
    <property type="entry name" value="HAD-SF_hydro_IIA_hyp3"/>
</dbReference>